<keyword evidence="2" id="KW-1185">Reference proteome</keyword>
<evidence type="ECO:0000313" key="2">
    <source>
        <dbReference type="Proteomes" id="UP000724672"/>
    </source>
</evidence>
<sequence length="75" mass="8888">MLKNDMKEILNSWVVNSYNIWMGEATRELINELTDLKEELIKYGITDINIIGFDEEKITYRYTYRASQYTDAVSL</sequence>
<dbReference type="AlphaFoldDB" id="A0A942UTK9"/>
<gene>
    <name evidence="1" type="ORF">GOQ27_11005</name>
</gene>
<comment type="caution">
    <text evidence="1">The sequence shown here is derived from an EMBL/GenBank/DDBJ whole genome shotgun (WGS) entry which is preliminary data.</text>
</comment>
<dbReference type="Proteomes" id="UP000724672">
    <property type="component" value="Unassembled WGS sequence"/>
</dbReference>
<dbReference type="RefSeq" id="WP_203366911.1">
    <property type="nucleotide sequence ID" value="NZ_WSFT01000039.1"/>
</dbReference>
<proteinExistence type="predicted"/>
<dbReference type="EMBL" id="WSFT01000039">
    <property type="protein sequence ID" value="MBS4538994.1"/>
    <property type="molecule type" value="Genomic_DNA"/>
</dbReference>
<name>A0A942UTK9_9FIRM</name>
<protein>
    <submittedName>
        <fullName evidence="1">Uncharacterized protein</fullName>
    </submittedName>
</protein>
<reference evidence="1" key="1">
    <citation type="submission" date="2019-12" db="EMBL/GenBank/DDBJ databases">
        <title>Clostridiaceae gen. nov. sp. nov., isolated from sediment in Xinjiang, China.</title>
        <authorList>
            <person name="Zhang R."/>
        </authorList>
    </citation>
    <scope>NUCLEOTIDE SEQUENCE</scope>
    <source>
        <strain evidence="1">D2Q-11</strain>
    </source>
</reference>
<evidence type="ECO:0000313" key="1">
    <source>
        <dbReference type="EMBL" id="MBS4538994.1"/>
    </source>
</evidence>
<accession>A0A942UTK9</accession>
<organism evidence="1 2">
    <name type="scientific">Anaeromonas frigoriresistens</name>
    <dbReference type="NCBI Taxonomy" id="2683708"/>
    <lineage>
        <taxon>Bacteria</taxon>
        <taxon>Bacillati</taxon>
        <taxon>Bacillota</taxon>
        <taxon>Tissierellia</taxon>
        <taxon>Tissierellales</taxon>
        <taxon>Thermohalobacteraceae</taxon>
        <taxon>Anaeromonas</taxon>
    </lineage>
</organism>